<dbReference type="EC" id="6.3.4.4" evidence="7"/>
<keyword evidence="5 7" id="KW-0460">Magnesium</keyword>
<dbReference type="NCBIfam" id="TIGR00184">
    <property type="entry name" value="purA"/>
    <property type="match status" value="1"/>
</dbReference>
<dbReference type="Gene3D" id="3.40.440.10">
    <property type="entry name" value="Adenylosuccinate Synthetase, subunit A, domain 1"/>
    <property type="match status" value="1"/>
</dbReference>
<feature type="binding site" evidence="7">
    <location>
        <position position="303"/>
    </location>
    <ligand>
        <name>GTP</name>
        <dbReference type="ChEBI" id="CHEBI:37565"/>
    </ligand>
</feature>
<dbReference type="Gene3D" id="1.10.300.10">
    <property type="entry name" value="Adenylosuccinate Synthetase, subunit A, domain 2"/>
    <property type="match status" value="1"/>
</dbReference>
<feature type="binding site" description="in other chain" evidence="7">
    <location>
        <position position="301"/>
    </location>
    <ligand>
        <name>IMP</name>
        <dbReference type="ChEBI" id="CHEBI:58053"/>
        <note>ligand shared between dimeric partners</note>
    </ligand>
</feature>
<dbReference type="EMBL" id="JAUSUA010000003">
    <property type="protein sequence ID" value="MDQ0207423.1"/>
    <property type="molecule type" value="Genomic_DNA"/>
</dbReference>
<evidence type="ECO:0000256" key="5">
    <source>
        <dbReference type="ARBA" id="ARBA00022842"/>
    </source>
</evidence>
<dbReference type="RefSeq" id="WP_306982732.1">
    <property type="nucleotide sequence ID" value="NZ_JAUSUA010000003.1"/>
</dbReference>
<feature type="active site" description="Proton donor" evidence="7">
    <location>
        <position position="42"/>
    </location>
</feature>
<gene>
    <name evidence="7" type="primary">purA</name>
    <name evidence="8" type="ORF">J2S05_002224</name>
</gene>
<feature type="binding site" evidence="7">
    <location>
        <begin position="41"/>
        <end position="43"/>
    </location>
    <ligand>
        <name>GTP</name>
        <dbReference type="ChEBI" id="CHEBI:37565"/>
    </ligand>
</feature>
<organism evidence="8 9">
    <name type="scientific">Alkalicoccobacillus murimartini</name>
    <dbReference type="NCBI Taxonomy" id="171685"/>
    <lineage>
        <taxon>Bacteria</taxon>
        <taxon>Bacillati</taxon>
        <taxon>Bacillota</taxon>
        <taxon>Bacilli</taxon>
        <taxon>Bacillales</taxon>
        <taxon>Bacillaceae</taxon>
        <taxon>Alkalicoccobacillus</taxon>
    </lineage>
</organism>
<dbReference type="Gene3D" id="3.90.170.10">
    <property type="entry name" value="Adenylosuccinate Synthetase, subunit A, domain 3"/>
    <property type="match status" value="1"/>
</dbReference>
<dbReference type="Pfam" id="PF00709">
    <property type="entry name" value="Adenylsucc_synt"/>
    <property type="match status" value="1"/>
</dbReference>
<dbReference type="InterPro" id="IPR001114">
    <property type="entry name" value="Adenylosuccinate_synthetase"/>
</dbReference>
<keyword evidence="4 7" id="KW-0658">Purine biosynthesis</keyword>
<comment type="caution">
    <text evidence="7">Lacks conserved residue(s) required for the propagation of feature annotation.</text>
</comment>
<dbReference type="PANTHER" id="PTHR11846">
    <property type="entry name" value="ADENYLOSUCCINATE SYNTHETASE"/>
    <property type="match status" value="1"/>
</dbReference>
<dbReference type="InterPro" id="IPR027417">
    <property type="entry name" value="P-loop_NTPase"/>
</dbReference>
<dbReference type="CDD" id="cd03108">
    <property type="entry name" value="AdSS"/>
    <property type="match status" value="1"/>
</dbReference>
<feature type="binding site" evidence="7">
    <location>
        <begin position="329"/>
        <end position="331"/>
    </location>
    <ligand>
        <name>GTP</name>
        <dbReference type="ChEBI" id="CHEBI:37565"/>
    </ligand>
</feature>
<keyword evidence="7" id="KW-0963">Cytoplasm</keyword>
<feature type="binding site" evidence="7">
    <location>
        <position position="14"/>
    </location>
    <ligand>
        <name>Mg(2+)</name>
        <dbReference type="ChEBI" id="CHEBI:18420"/>
    </ligand>
</feature>
<evidence type="ECO:0000313" key="8">
    <source>
        <dbReference type="EMBL" id="MDQ0207423.1"/>
    </source>
</evidence>
<evidence type="ECO:0000256" key="1">
    <source>
        <dbReference type="ARBA" id="ARBA00022598"/>
    </source>
</evidence>
<proteinExistence type="inferred from homology"/>
<comment type="catalytic activity">
    <reaction evidence="7">
        <text>IMP + L-aspartate + GTP = N(6)-(1,2-dicarboxyethyl)-AMP + GDP + phosphate + 2 H(+)</text>
        <dbReference type="Rhea" id="RHEA:15753"/>
        <dbReference type="ChEBI" id="CHEBI:15378"/>
        <dbReference type="ChEBI" id="CHEBI:29991"/>
        <dbReference type="ChEBI" id="CHEBI:37565"/>
        <dbReference type="ChEBI" id="CHEBI:43474"/>
        <dbReference type="ChEBI" id="CHEBI:57567"/>
        <dbReference type="ChEBI" id="CHEBI:58053"/>
        <dbReference type="ChEBI" id="CHEBI:58189"/>
        <dbReference type="EC" id="6.3.4.4"/>
    </reaction>
</comment>
<dbReference type="GO" id="GO:0004019">
    <property type="term" value="F:adenylosuccinate synthase activity"/>
    <property type="evidence" value="ECO:0007669"/>
    <property type="project" value="UniProtKB-EC"/>
</dbReference>
<feature type="binding site" evidence="7">
    <location>
        <position position="143"/>
    </location>
    <ligand>
        <name>IMP</name>
        <dbReference type="ChEBI" id="CHEBI:58053"/>
        <note>ligand shared between dimeric partners</note>
    </ligand>
</feature>
<dbReference type="PANTHER" id="PTHR11846:SF0">
    <property type="entry name" value="ADENYLOSUCCINATE SYNTHETASE"/>
    <property type="match status" value="1"/>
</dbReference>
<keyword evidence="1 7" id="KW-0436">Ligase</keyword>
<dbReference type="InterPro" id="IPR042110">
    <property type="entry name" value="Adenylosuccinate_synth_dom2"/>
</dbReference>
<dbReference type="SMART" id="SM00788">
    <property type="entry name" value="Adenylsucc_synt"/>
    <property type="match status" value="1"/>
</dbReference>
<comment type="pathway">
    <text evidence="7">Purine metabolism; AMP biosynthesis via de novo pathway; AMP from IMP: step 1/2.</text>
</comment>
<evidence type="ECO:0000256" key="2">
    <source>
        <dbReference type="ARBA" id="ARBA00022723"/>
    </source>
</evidence>
<dbReference type="InterPro" id="IPR042111">
    <property type="entry name" value="Adenylosuccinate_synth_dom3"/>
</dbReference>
<name>A0ABT9YHT8_9BACI</name>
<evidence type="ECO:0000256" key="3">
    <source>
        <dbReference type="ARBA" id="ARBA00022741"/>
    </source>
</evidence>
<comment type="caution">
    <text evidence="8">The sequence shown here is derived from an EMBL/GenBank/DDBJ whole genome shotgun (WGS) entry which is preliminary data.</text>
</comment>
<keyword evidence="2 7" id="KW-0479">Metal-binding</keyword>
<comment type="function">
    <text evidence="7">Plays an important role in the de novo pathway of purine nucleotide biosynthesis. Catalyzes the first committed step in the biosynthesis of AMP from IMP.</text>
</comment>
<comment type="similarity">
    <text evidence="7">Belongs to the adenylosuccinate synthetase family.</text>
</comment>
<feature type="binding site" evidence="7">
    <location>
        <begin position="410"/>
        <end position="412"/>
    </location>
    <ligand>
        <name>GTP</name>
        <dbReference type="ChEBI" id="CHEBI:37565"/>
    </ligand>
</feature>
<accession>A0ABT9YHT8</accession>
<feature type="binding site" description="in other chain" evidence="7">
    <location>
        <position position="237"/>
    </location>
    <ligand>
        <name>IMP</name>
        <dbReference type="ChEBI" id="CHEBI:58053"/>
        <note>ligand shared between dimeric partners</note>
    </ligand>
</feature>
<evidence type="ECO:0000256" key="7">
    <source>
        <dbReference type="HAMAP-Rule" id="MF_00011"/>
    </source>
</evidence>
<keyword evidence="3 7" id="KW-0547">Nucleotide-binding</keyword>
<feature type="active site" description="Proton acceptor" evidence="7">
    <location>
        <position position="14"/>
    </location>
</feature>
<comment type="subunit">
    <text evidence="7">Homodimer.</text>
</comment>
<evidence type="ECO:0000313" key="9">
    <source>
        <dbReference type="Proteomes" id="UP001225034"/>
    </source>
</evidence>
<reference evidence="8 9" key="1">
    <citation type="submission" date="2023-07" db="EMBL/GenBank/DDBJ databases">
        <title>Genomic Encyclopedia of Type Strains, Phase IV (KMG-IV): sequencing the most valuable type-strain genomes for metagenomic binning, comparative biology and taxonomic classification.</title>
        <authorList>
            <person name="Goeker M."/>
        </authorList>
    </citation>
    <scope>NUCLEOTIDE SEQUENCE [LARGE SCALE GENOMIC DNA]</scope>
    <source>
        <strain evidence="8 9">DSM 19154</strain>
    </source>
</reference>
<keyword evidence="9" id="KW-1185">Reference proteome</keyword>
<protein>
    <recommendedName>
        <fullName evidence="7">Adenylosuccinate synthetase</fullName>
        <shortName evidence="7">AMPSase</shortName>
        <shortName evidence="7">AdSS</shortName>
        <ecNumber evidence="7">6.3.4.4</ecNumber>
    </recommendedName>
    <alternativeName>
        <fullName evidence="7">IMP--aspartate ligase</fullName>
    </alternativeName>
</protein>
<feature type="binding site" evidence="7">
    <location>
        <begin position="297"/>
        <end position="303"/>
    </location>
    <ligand>
        <name>substrate</name>
    </ligand>
</feature>
<dbReference type="HAMAP" id="MF_00011">
    <property type="entry name" value="Adenylosucc_synth"/>
    <property type="match status" value="1"/>
</dbReference>
<sequence>MGHSKAVVGINWGDEGKGRIVDYLAKDSNVVVRYQGGNNAGHTVINTYGTFKLHLLPSGVFHKDTVNVLGAGMVIDLEQLSIEYHEIQSRIDFDIDLKISDKATILLPYHVLLDKAEEERLSDKKFGSTQKGIAPAYGDKFMKRSLKIGDLYNMNYVEEKLSESLEWVNHLLTEVYELPAIELGSVMDWIQTYRDFILKFVTDTDQLNKLYQEKSVLFEAQLGALRDIDYGIYPYTTSSSVLASNIPIGAGYFGRVPSEIIGVVKAFSSCVGEGPFVTELNEEDSHFLREKGEEYGAATGRPRRVGHFDAIASAYGVKIQAATELALTKLDTLSGINTLKICTAYEVNGENQQSFPHTSLLHHAKPVYEEFEGWDEDITGVRNFEDLPKNAQRYVSRIEELLHTTIKSISVGPERSQIILL</sequence>
<keyword evidence="6 7" id="KW-0342">GTP-binding</keyword>
<feature type="binding site" evidence="7">
    <location>
        <position position="41"/>
    </location>
    <ligand>
        <name>Mg(2+)</name>
        <dbReference type="ChEBI" id="CHEBI:18420"/>
    </ligand>
</feature>
<dbReference type="SUPFAM" id="SSF52540">
    <property type="entry name" value="P-loop containing nucleoside triphosphate hydrolases"/>
    <property type="match status" value="1"/>
</dbReference>
<comment type="cofactor">
    <cofactor evidence="7">
        <name>Mg(2+)</name>
        <dbReference type="ChEBI" id="CHEBI:18420"/>
    </cofactor>
    <text evidence="7">Binds 1 Mg(2+) ion per subunit.</text>
</comment>
<dbReference type="Proteomes" id="UP001225034">
    <property type="component" value="Unassembled WGS sequence"/>
</dbReference>
<evidence type="ECO:0000256" key="6">
    <source>
        <dbReference type="ARBA" id="ARBA00023134"/>
    </source>
</evidence>
<feature type="binding site" description="in other chain" evidence="7">
    <location>
        <position position="129"/>
    </location>
    <ligand>
        <name>IMP</name>
        <dbReference type="ChEBI" id="CHEBI:58053"/>
        <note>ligand shared between dimeric partners</note>
    </ligand>
</feature>
<dbReference type="NCBIfam" id="NF002223">
    <property type="entry name" value="PRK01117.1"/>
    <property type="match status" value="1"/>
</dbReference>
<evidence type="ECO:0000256" key="4">
    <source>
        <dbReference type="ARBA" id="ARBA00022755"/>
    </source>
</evidence>
<comment type="subcellular location">
    <subcellularLocation>
        <location evidence="7">Cytoplasm</location>
    </subcellularLocation>
</comment>
<dbReference type="InterPro" id="IPR042109">
    <property type="entry name" value="Adenylosuccinate_synth_dom1"/>
</dbReference>
<feature type="binding site" description="in other chain" evidence="7">
    <location>
        <begin position="39"/>
        <end position="42"/>
    </location>
    <ligand>
        <name>IMP</name>
        <dbReference type="ChEBI" id="CHEBI:58053"/>
        <note>ligand shared between dimeric partners</note>
    </ligand>
</feature>
<feature type="binding site" description="in other chain" evidence="7">
    <location>
        <begin position="14"/>
        <end position="17"/>
    </location>
    <ligand>
        <name>IMP</name>
        <dbReference type="ChEBI" id="CHEBI:58053"/>
        <note>ligand shared between dimeric partners</note>
    </ligand>
</feature>
<feature type="binding site" evidence="7">
    <location>
        <begin position="13"/>
        <end position="19"/>
    </location>
    <ligand>
        <name>GTP</name>
        <dbReference type="ChEBI" id="CHEBI:37565"/>
    </ligand>
</feature>